<keyword evidence="10" id="KW-1185">Reference proteome</keyword>
<comment type="subcellular location">
    <subcellularLocation>
        <location evidence="1 7">Cell membrane</location>
        <topology evidence="1 7">Multi-pass membrane protein</topology>
    </subcellularLocation>
</comment>
<dbReference type="Proteomes" id="UP000256253">
    <property type="component" value="Unassembled WGS sequence"/>
</dbReference>
<feature type="transmembrane region" description="Helical" evidence="7">
    <location>
        <begin position="242"/>
        <end position="264"/>
    </location>
</feature>
<evidence type="ECO:0000256" key="7">
    <source>
        <dbReference type="RuleBase" id="RU363032"/>
    </source>
</evidence>
<dbReference type="Pfam" id="PF19300">
    <property type="entry name" value="BPD_transp_1_N"/>
    <property type="match status" value="1"/>
</dbReference>
<dbReference type="SUPFAM" id="SSF161098">
    <property type="entry name" value="MetI-like"/>
    <property type="match status" value="1"/>
</dbReference>
<organism evidence="9 10">
    <name type="scientific">Calidifontibacter indicus</name>
    <dbReference type="NCBI Taxonomy" id="419650"/>
    <lineage>
        <taxon>Bacteria</taxon>
        <taxon>Bacillati</taxon>
        <taxon>Actinomycetota</taxon>
        <taxon>Actinomycetes</taxon>
        <taxon>Micrococcales</taxon>
        <taxon>Dermacoccaceae</taxon>
        <taxon>Calidifontibacter</taxon>
    </lineage>
</organism>
<dbReference type="PANTHER" id="PTHR30465:SF0">
    <property type="entry name" value="OLIGOPEPTIDE TRANSPORT SYSTEM PERMEASE PROTEIN APPB"/>
    <property type="match status" value="1"/>
</dbReference>
<dbReference type="GO" id="GO:0055085">
    <property type="term" value="P:transmembrane transport"/>
    <property type="evidence" value="ECO:0007669"/>
    <property type="project" value="InterPro"/>
</dbReference>
<dbReference type="OrthoDB" id="147639at2"/>
<dbReference type="RefSeq" id="WP_115922871.1">
    <property type="nucleotide sequence ID" value="NZ_QTUA01000001.1"/>
</dbReference>
<dbReference type="Gene3D" id="1.10.3720.10">
    <property type="entry name" value="MetI-like"/>
    <property type="match status" value="1"/>
</dbReference>
<proteinExistence type="inferred from homology"/>
<evidence type="ECO:0000256" key="1">
    <source>
        <dbReference type="ARBA" id="ARBA00004651"/>
    </source>
</evidence>
<dbReference type="Pfam" id="PF00528">
    <property type="entry name" value="BPD_transp_1"/>
    <property type="match status" value="1"/>
</dbReference>
<comment type="similarity">
    <text evidence="7">Belongs to the binding-protein-dependent transport system permease family.</text>
</comment>
<dbReference type="PROSITE" id="PS50928">
    <property type="entry name" value="ABC_TM1"/>
    <property type="match status" value="1"/>
</dbReference>
<evidence type="ECO:0000256" key="2">
    <source>
        <dbReference type="ARBA" id="ARBA00022448"/>
    </source>
</evidence>
<feature type="transmembrane region" description="Helical" evidence="7">
    <location>
        <begin position="112"/>
        <end position="136"/>
    </location>
</feature>
<evidence type="ECO:0000256" key="4">
    <source>
        <dbReference type="ARBA" id="ARBA00022692"/>
    </source>
</evidence>
<comment type="caution">
    <text evidence="9">The sequence shown here is derived from an EMBL/GenBank/DDBJ whole genome shotgun (WGS) entry which is preliminary data.</text>
</comment>
<name>A0A3D9UYA4_9MICO</name>
<gene>
    <name evidence="9" type="ORF">DFJ65_1992</name>
</gene>
<dbReference type="AlphaFoldDB" id="A0A3D9UYA4"/>
<evidence type="ECO:0000313" key="10">
    <source>
        <dbReference type="Proteomes" id="UP000256253"/>
    </source>
</evidence>
<evidence type="ECO:0000313" key="9">
    <source>
        <dbReference type="EMBL" id="REF30954.1"/>
    </source>
</evidence>
<keyword evidence="5 7" id="KW-1133">Transmembrane helix</keyword>
<feature type="transmembrane region" description="Helical" evidence="7">
    <location>
        <begin position="157"/>
        <end position="177"/>
    </location>
</feature>
<dbReference type="EMBL" id="QTUA01000001">
    <property type="protein sequence ID" value="REF30954.1"/>
    <property type="molecule type" value="Genomic_DNA"/>
</dbReference>
<accession>A0A3D9UYA4</accession>
<keyword evidence="2 7" id="KW-0813">Transport</keyword>
<evidence type="ECO:0000256" key="3">
    <source>
        <dbReference type="ARBA" id="ARBA00022475"/>
    </source>
</evidence>
<evidence type="ECO:0000256" key="5">
    <source>
        <dbReference type="ARBA" id="ARBA00022989"/>
    </source>
</evidence>
<dbReference type="InterPro" id="IPR045621">
    <property type="entry name" value="BPD_transp_1_N"/>
</dbReference>
<feature type="transmembrane region" description="Helical" evidence="7">
    <location>
        <begin position="9"/>
        <end position="29"/>
    </location>
</feature>
<evidence type="ECO:0000259" key="8">
    <source>
        <dbReference type="PROSITE" id="PS50928"/>
    </source>
</evidence>
<keyword evidence="4 7" id="KW-0812">Transmembrane</keyword>
<sequence length="329" mass="36366">MLVYILRRLLMTLSVMLAAVTFTFAIFFLGPNDPAGNLCTRNCTPARIAEIEKSMGLDKPVPQQYAEYMKGLATGRTITSGGFEKKCDAPCLGWSWVQDRPVKDMVFQALPVTLSIVVGGTVVYTIFGLLFGVVAARNRGNWLDRTIVGITQFVPSVPYYILALLFYLYFMVLNPILPRAQYTSPFENPWSWFVGLIGVWMIYGLIQATSYVRYVRASMIDNLSGDFVRTARSKGLSERKVLISHALRAAMAPFMTLVGLNIAADLSGAVFTERIFNLKGMGDLAIRSFDQQDLQVISGVVLVGALFVSIGNLVVDLLYGVVDPRVKLS</sequence>
<dbReference type="PANTHER" id="PTHR30465">
    <property type="entry name" value="INNER MEMBRANE ABC TRANSPORTER"/>
    <property type="match status" value="1"/>
</dbReference>
<dbReference type="GO" id="GO:0005886">
    <property type="term" value="C:plasma membrane"/>
    <property type="evidence" value="ECO:0007669"/>
    <property type="project" value="UniProtKB-SubCell"/>
</dbReference>
<feature type="transmembrane region" description="Helical" evidence="7">
    <location>
        <begin position="189"/>
        <end position="206"/>
    </location>
</feature>
<keyword evidence="3" id="KW-1003">Cell membrane</keyword>
<dbReference type="InterPro" id="IPR035906">
    <property type="entry name" value="MetI-like_sf"/>
</dbReference>
<evidence type="ECO:0000256" key="6">
    <source>
        <dbReference type="ARBA" id="ARBA00023136"/>
    </source>
</evidence>
<dbReference type="CDD" id="cd06261">
    <property type="entry name" value="TM_PBP2"/>
    <property type="match status" value="1"/>
</dbReference>
<protein>
    <submittedName>
        <fullName evidence="9">Peptide/nickel transport system permease protein</fullName>
    </submittedName>
</protein>
<keyword evidence="6 7" id="KW-0472">Membrane</keyword>
<feature type="domain" description="ABC transmembrane type-1" evidence="8">
    <location>
        <begin position="110"/>
        <end position="319"/>
    </location>
</feature>
<dbReference type="InterPro" id="IPR000515">
    <property type="entry name" value="MetI-like"/>
</dbReference>
<feature type="transmembrane region" description="Helical" evidence="7">
    <location>
        <begin position="296"/>
        <end position="322"/>
    </location>
</feature>
<reference evidence="9 10" key="1">
    <citation type="submission" date="2018-08" db="EMBL/GenBank/DDBJ databases">
        <title>Sequencing the genomes of 1000 actinobacteria strains.</title>
        <authorList>
            <person name="Klenk H.-P."/>
        </authorList>
    </citation>
    <scope>NUCLEOTIDE SEQUENCE [LARGE SCALE GENOMIC DNA]</scope>
    <source>
        <strain evidence="9 10">DSM 22967</strain>
    </source>
</reference>